<feature type="region of interest" description="Disordered" evidence="1">
    <location>
        <begin position="125"/>
        <end position="156"/>
    </location>
</feature>
<reference evidence="3 4" key="1">
    <citation type="submission" date="2019-05" db="EMBL/GenBank/DDBJ databases">
        <title>Another draft genome of Portunus trituberculatus and its Hox gene families provides insights of decapod evolution.</title>
        <authorList>
            <person name="Jeong J.-H."/>
            <person name="Song I."/>
            <person name="Kim S."/>
            <person name="Choi T."/>
            <person name="Kim D."/>
            <person name="Ryu S."/>
            <person name="Kim W."/>
        </authorList>
    </citation>
    <scope>NUCLEOTIDE SEQUENCE [LARGE SCALE GENOMIC DNA]</scope>
    <source>
        <tissue evidence="3">Muscle</tissue>
    </source>
</reference>
<gene>
    <name evidence="3" type="ORF">E2C01_033877</name>
</gene>
<accession>A0A5B7EZ22</accession>
<feature type="signal peptide" evidence="2">
    <location>
        <begin position="1"/>
        <end position="20"/>
    </location>
</feature>
<evidence type="ECO:0000256" key="1">
    <source>
        <dbReference type="SAM" id="MobiDB-lite"/>
    </source>
</evidence>
<evidence type="ECO:0000313" key="3">
    <source>
        <dbReference type="EMBL" id="MPC40320.1"/>
    </source>
</evidence>
<protein>
    <submittedName>
        <fullName evidence="3">Uncharacterized protein</fullName>
    </submittedName>
</protein>
<organism evidence="3 4">
    <name type="scientific">Portunus trituberculatus</name>
    <name type="common">Swimming crab</name>
    <name type="synonym">Neptunus trituberculatus</name>
    <dbReference type="NCBI Taxonomy" id="210409"/>
    <lineage>
        <taxon>Eukaryota</taxon>
        <taxon>Metazoa</taxon>
        <taxon>Ecdysozoa</taxon>
        <taxon>Arthropoda</taxon>
        <taxon>Crustacea</taxon>
        <taxon>Multicrustacea</taxon>
        <taxon>Malacostraca</taxon>
        <taxon>Eumalacostraca</taxon>
        <taxon>Eucarida</taxon>
        <taxon>Decapoda</taxon>
        <taxon>Pleocyemata</taxon>
        <taxon>Brachyura</taxon>
        <taxon>Eubrachyura</taxon>
        <taxon>Portunoidea</taxon>
        <taxon>Portunidae</taxon>
        <taxon>Portuninae</taxon>
        <taxon>Portunus</taxon>
    </lineage>
</organism>
<evidence type="ECO:0000313" key="4">
    <source>
        <dbReference type="Proteomes" id="UP000324222"/>
    </source>
</evidence>
<dbReference type="EMBL" id="VSRR010004651">
    <property type="protein sequence ID" value="MPC40320.1"/>
    <property type="molecule type" value="Genomic_DNA"/>
</dbReference>
<keyword evidence="2" id="KW-0732">Signal</keyword>
<feature type="compositionally biased region" description="Basic and acidic residues" evidence="1">
    <location>
        <begin position="125"/>
        <end position="137"/>
    </location>
</feature>
<feature type="chain" id="PRO_5023106912" evidence="2">
    <location>
        <begin position="21"/>
        <end position="156"/>
    </location>
</feature>
<evidence type="ECO:0000256" key="2">
    <source>
        <dbReference type="SAM" id="SignalP"/>
    </source>
</evidence>
<name>A0A5B7EZ22_PORTR</name>
<sequence length="156" mass="17100">MNWVKWVRVTSAGLFFSVSSLQPRCDERQSEPQPPPRGCPRESQSWVKTRCNPSYTYVISKPISALPGDIHLSLVNLPANCQPVWFACRSGRSRIGQVSPASRSHCPGPAAGQETRYTVQQTLTYHHEPPGSGDRDSSAGSTNRSFVRAASADVSE</sequence>
<comment type="caution">
    <text evidence="3">The sequence shown here is derived from an EMBL/GenBank/DDBJ whole genome shotgun (WGS) entry which is preliminary data.</text>
</comment>
<dbReference type="AlphaFoldDB" id="A0A5B7EZ22"/>
<proteinExistence type="predicted"/>
<keyword evidence="4" id="KW-1185">Reference proteome</keyword>
<dbReference type="Proteomes" id="UP000324222">
    <property type="component" value="Unassembled WGS sequence"/>
</dbReference>